<accession>A0A0M0KLX8</accession>
<reference evidence="1" key="1">
    <citation type="submission" date="2015-08" db="EMBL/GenBank/DDBJ databases">
        <title>Complete DNA Sequence of Pseudomonas syringae pv. actinidiae, the Causal Agent of Kiwifruit Canker Disease.</title>
        <authorList>
            <person name="Rikkerink E.H.A."/>
            <person name="Fineran P.C."/>
        </authorList>
    </citation>
    <scope>NUCLEOTIDE SEQUENCE</scope>
    <source>
        <strain evidence="1">DSM 13666</strain>
    </source>
</reference>
<dbReference type="SUPFAM" id="SSF52540">
    <property type="entry name" value="P-loop containing nucleoside triphosphate hydrolases"/>
    <property type="match status" value="1"/>
</dbReference>
<evidence type="ECO:0000313" key="1">
    <source>
        <dbReference type="EMBL" id="KOO39403.1"/>
    </source>
</evidence>
<name>A0A0M0KLX8_ALKHA</name>
<dbReference type="AlphaFoldDB" id="A0A0M0KLX8"/>
<dbReference type="Gene3D" id="3.40.50.300">
    <property type="entry name" value="P-loop containing nucleotide triphosphate hydrolases"/>
    <property type="match status" value="1"/>
</dbReference>
<dbReference type="RefSeq" id="WP_175414313.1">
    <property type="nucleotide sequence ID" value="NZ_CP040441.1"/>
</dbReference>
<dbReference type="Pfam" id="PF02283">
    <property type="entry name" value="CobU"/>
    <property type="match status" value="1"/>
</dbReference>
<comment type="caution">
    <text evidence="1">The sequence shown here is derived from an EMBL/GenBank/DDBJ whole genome shotgun (WGS) entry which is preliminary data.</text>
</comment>
<sequence>MHFVTGGAFHGKHQWVREHYKLQRRSDYVVHNGFAGAKVLPSSIEEGELVIVTGLHLYIRMLQGHEEPRTVFKHWLQDAISWEKGGKTVVLIGNEIGKGIVPVKREDREWRDLVGLCYQDIVRLAERVDLIWYGLNQQIK</sequence>
<dbReference type="GO" id="GO:0043752">
    <property type="term" value="F:adenosylcobinamide kinase activity"/>
    <property type="evidence" value="ECO:0007669"/>
    <property type="project" value="InterPro"/>
</dbReference>
<dbReference type="EMBL" id="LILD01000001">
    <property type="protein sequence ID" value="KOO39403.1"/>
    <property type="molecule type" value="Genomic_DNA"/>
</dbReference>
<dbReference type="GO" id="GO:0009236">
    <property type="term" value="P:cobalamin biosynthetic process"/>
    <property type="evidence" value="ECO:0007669"/>
    <property type="project" value="UniProtKB-UniPathway"/>
</dbReference>
<organism evidence="1">
    <name type="scientific">Halalkalibacterium halodurans</name>
    <name type="common">Bacillus halodurans</name>
    <dbReference type="NCBI Taxonomy" id="86665"/>
    <lineage>
        <taxon>Bacteria</taxon>
        <taxon>Bacillati</taxon>
        <taxon>Bacillota</taxon>
        <taxon>Bacilli</taxon>
        <taxon>Bacillales</taxon>
        <taxon>Bacillaceae</taxon>
        <taxon>Halalkalibacterium (ex Joshi et al. 2022)</taxon>
    </lineage>
</organism>
<protein>
    <submittedName>
        <fullName evidence="1">Uncharacterized protein</fullName>
    </submittedName>
</protein>
<proteinExistence type="predicted"/>
<dbReference type="InterPro" id="IPR027417">
    <property type="entry name" value="P-loop_NTPase"/>
</dbReference>
<dbReference type="UniPathway" id="UPA00148">
    <property type="reaction ID" value="UER00236"/>
</dbReference>
<dbReference type="GeneID" id="87597215"/>
<dbReference type="GO" id="GO:0000166">
    <property type="term" value="F:nucleotide binding"/>
    <property type="evidence" value="ECO:0007669"/>
    <property type="project" value="InterPro"/>
</dbReference>
<dbReference type="InterPro" id="IPR003203">
    <property type="entry name" value="CobU/CobP"/>
</dbReference>
<dbReference type="PATRIC" id="fig|136160.3.peg.2713"/>
<gene>
    <name evidence="1" type="ORF">AMD02_11510</name>
</gene>